<name>A0AAD5X3J6_9FUNG</name>
<dbReference type="InterPro" id="IPR015943">
    <property type="entry name" value="WD40/YVTN_repeat-like_dom_sf"/>
</dbReference>
<gene>
    <name evidence="10" type="primary">UTP18</name>
    <name evidence="10" type="ORF">HK097_004427</name>
</gene>
<dbReference type="SUPFAM" id="SSF50978">
    <property type="entry name" value="WD40 repeat-like"/>
    <property type="match status" value="1"/>
</dbReference>
<evidence type="ECO:0000313" key="11">
    <source>
        <dbReference type="Proteomes" id="UP001212841"/>
    </source>
</evidence>
<dbReference type="AlphaFoldDB" id="A0AAD5X3J6"/>
<keyword evidence="5" id="KW-0677">Repeat</keyword>
<evidence type="ECO:0000256" key="5">
    <source>
        <dbReference type="ARBA" id="ARBA00022737"/>
    </source>
</evidence>
<dbReference type="EMBL" id="JADGJD010000213">
    <property type="protein sequence ID" value="KAJ3053377.1"/>
    <property type="molecule type" value="Genomic_DNA"/>
</dbReference>
<keyword evidence="6" id="KW-0539">Nucleus</keyword>
<evidence type="ECO:0000313" key="10">
    <source>
        <dbReference type="EMBL" id="KAJ3053377.1"/>
    </source>
</evidence>
<keyword evidence="2" id="KW-0698">rRNA processing</keyword>
<organism evidence="10 11">
    <name type="scientific">Rhizophlyctis rosea</name>
    <dbReference type="NCBI Taxonomy" id="64517"/>
    <lineage>
        <taxon>Eukaryota</taxon>
        <taxon>Fungi</taxon>
        <taxon>Fungi incertae sedis</taxon>
        <taxon>Chytridiomycota</taxon>
        <taxon>Chytridiomycota incertae sedis</taxon>
        <taxon>Chytridiomycetes</taxon>
        <taxon>Rhizophlyctidales</taxon>
        <taxon>Rhizophlyctidaceae</taxon>
        <taxon>Rhizophlyctis</taxon>
    </lineage>
</organism>
<feature type="compositionally biased region" description="Basic and acidic residues" evidence="9">
    <location>
        <begin position="103"/>
        <end position="115"/>
    </location>
</feature>
<feature type="region of interest" description="Disordered" evidence="9">
    <location>
        <begin position="103"/>
        <end position="188"/>
    </location>
</feature>
<feature type="region of interest" description="Disordered" evidence="9">
    <location>
        <begin position="1"/>
        <end position="68"/>
    </location>
</feature>
<evidence type="ECO:0000256" key="4">
    <source>
        <dbReference type="ARBA" id="ARBA00022574"/>
    </source>
</evidence>
<comment type="caution">
    <text evidence="10">The sequence shown here is derived from an EMBL/GenBank/DDBJ whole genome shotgun (WGS) entry which is preliminary data.</text>
</comment>
<evidence type="ECO:0000256" key="2">
    <source>
        <dbReference type="ARBA" id="ARBA00022552"/>
    </source>
</evidence>
<comment type="similarity">
    <text evidence="7">Belongs to the WD repeat UTP18 family.</text>
</comment>
<sequence length="587" mass="65077">MIDLPNLDLKGRLPKSKKRKAPDAEPPAKQPAAVPSDTPAKKKKRRNKKKKSDEAPTMALPKDRGINDIELVELEEKDDEELALEDAVFGGGEDRIRRVLDKAGREFERADRNNDSEVNGDDGDLFAIDTKGSGKREVESENEEEDDVDFGFVIDKSGQRDSDDEEASDQEAEEEPQAAPPAWEDEDDIAVNIANTRRLRKLRKDYAEEILTGRDYEERLRAQFEKLHPTPEWANQRSQEDEEIGGDLLTILRRTKGIVKTGRAKPLNPDRLEVVRMKDANQMAYSQGAIQSLSFHPTAPVLLTASLDKSLKLFQIDGRINPKIQSLILKDLPITSATFAHTGTQIYLSGKRPYFYSFDIETGKIDKIPGLKGREERNLEKHVASPCGRFVVFKGSYGSLLIVSTISRQLVGELKMNGPVRDLCFSGDGRWLFGFSDGEVYQWDMDTRQCVHRFTDEGCVGARTISVGDGYIATGSSAGIVNLYSTATALSSPTPTPSKVIQNLTTSISNLTFSPDSKILALSSREKKDSLRLFHTESGRVFKNWPTAQTPLGYVNGVAFSPGGGYVGIGNDKGKVLLYRLGAYDAN</sequence>
<feature type="compositionally biased region" description="Basic residues" evidence="9">
    <location>
        <begin position="41"/>
        <end position="50"/>
    </location>
</feature>
<evidence type="ECO:0000256" key="8">
    <source>
        <dbReference type="ARBA" id="ARBA00074442"/>
    </source>
</evidence>
<dbReference type="Pfam" id="PF00400">
    <property type="entry name" value="WD40"/>
    <property type="match status" value="2"/>
</dbReference>
<dbReference type="FunFam" id="2.130.10.10:FF:000121">
    <property type="entry name" value="U3 small nucleolar RNA-associated protein 18 homolog"/>
    <property type="match status" value="1"/>
</dbReference>
<comment type="subcellular location">
    <subcellularLocation>
        <location evidence="1">Nucleus</location>
        <location evidence="1">Nucleolus</location>
    </subcellularLocation>
</comment>
<feature type="compositionally biased region" description="Acidic residues" evidence="9">
    <location>
        <begin position="140"/>
        <end position="149"/>
    </location>
</feature>
<dbReference type="PANTHER" id="PTHR18359:SF0">
    <property type="entry name" value="U3 SMALL NUCLEOLAR RNA-ASSOCIATED PROTEIN 18 HOMOLOG"/>
    <property type="match status" value="1"/>
</dbReference>
<feature type="compositionally biased region" description="Acidic residues" evidence="9">
    <location>
        <begin position="162"/>
        <end position="176"/>
    </location>
</feature>
<dbReference type="InterPro" id="IPR045161">
    <property type="entry name" value="Utp18"/>
</dbReference>
<dbReference type="Proteomes" id="UP001212841">
    <property type="component" value="Unassembled WGS sequence"/>
</dbReference>
<protein>
    <recommendedName>
        <fullName evidence="8">U3 small nucleolar RNA-associated protein 18 homolog</fullName>
    </recommendedName>
</protein>
<keyword evidence="11" id="KW-1185">Reference proteome</keyword>
<evidence type="ECO:0000256" key="9">
    <source>
        <dbReference type="SAM" id="MobiDB-lite"/>
    </source>
</evidence>
<evidence type="ECO:0000256" key="3">
    <source>
        <dbReference type="ARBA" id="ARBA00022553"/>
    </source>
</evidence>
<reference evidence="10" key="1">
    <citation type="submission" date="2020-05" db="EMBL/GenBank/DDBJ databases">
        <title>Phylogenomic resolution of chytrid fungi.</title>
        <authorList>
            <person name="Stajich J.E."/>
            <person name="Amses K."/>
            <person name="Simmons R."/>
            <person name="Seto K."/>
            <person name="Myers J."/>
            <person name="Bonds A."/>
            <person name="Quandt C.A."/>
            <person name="Barry K."/>
            <person name="Liu P."/>
            <person name="Grigoriev I."/>
            <person name="Longcore J.E."/>
            <person name="James T.Y."/>
        </authorList>
    </citation>
    <scope>NUCLEOTIDE SEQUENCE</scope>
    <source>
        <strain evidence="10">JEL0318</strain>
    </source>
</reference>
<evidence type="ECO:0000256" key="6">
    <source>
        <dbReference type="ARBA" id="ARBA00023242"/>
    </source>
</evidence>
<keyword evidence="4" id="KW-0853">WD repeat</keyword>
<dbReference type="GO" id="GO:0034388">
    <property type="term" value="C:Pwp2p-containing subcomplex of 90S preribosome"/>
    <property type="evidence" value="ECO:0007669"/>
    <property type="project" value="TreeGrafter"/>
</dbReference>
<dbReference type="PANTHER" id="PTHR18359">
    <property type="entry name" value="WD-REPEAT PROTEIN-RELATED"/>
    <property type="match status" value="1"/>
</dbReference>
<keyword evidence="3" id="KW-0597">Phosphoprotein</keyword>
<dbReference type="Gene3D" id="2.130.10.10">
    <property type="entry name" value="YVTN repeat-like/Quinoprotein amine dehydrogenase"/>
    <property type="match status" value="1"/>
</dbReference>
<dbReference type="InterPro" id="IPR001680">
    <property type="entry name" value="WD40_rpt"/>
</dbReference>
<proteinExistence type="inferred from homology"/>
<dbReference type="GO" id="GO:0032040">
    <property type="term" value="C:small-subunit processome"/>
    <property type="evidence" value="ECO:0007669"/>
    <property type="project" value="TreeGrafter"/>
</dbReference>
<dbReference type="SMART" id="SM00320">
    <property type="entry name" value="WD40"/>
    <property type="match status" value="5"/>
</dbReference>
<accession>A0AAD5X3J6</accession>
<evidence type="ECO:0000256" key="7">
    <source>
        <dbReference type="ARBA" id="ARBA00025767"/>
    </source>
</evidence>
<evidence type="ECO:0000256" key="1">
    <source>
        <dbReference type="ARBA" id="ARBA00004604"/>
    </source>
</evidence>
<dbReference type="InterPro" id="IPR036322">
    <property type="entry name" value="WD40_repeat_dom_sf"/>
</dbReference>
<dbReference type="GO" id="GO:0006364">
    <property type="term" value="P:rRNA processing"/>
    <property type="evidence" value="ECO:0007669"/>
    <property type="project" value="UniProtKB-KW"/>
</dbReference>